<sequence>MDGKLPHCTIVDGTVTGTCPRAQPNEKCMLGVANKEILPIPTNYTTVSGTLMTTNIIMVKWSKDMWQSVVKRALRMFGIETVRIALLLSIR</sequence>
<organism evidence="1 2">
    <name type="scientific">Parelaphostrongylus tenuis</name>
    <name type="common">Meningeal worm</name>
    <dbReference type="NCBI Taxonomy" id="148309"/>
    <lineage>
        <taxon>Eukaryota</taxon>
        <taxon>Metazoa</taxon>
        <taxon>Ecdysozoa</taxon>
        <taxon>Nematoda</taxon>
        <taxon>Chromadorea</taxon>
        <taxon>Rhabditida</taxon>
        <taxon>Rhabditina</taxon>
        <taxon>Rhabditomorpha</taxon>
        <taxon>Strongyloidea</taxon>
        <taxon>Metastrongylidae</taxon>
        <taxon>Parelaphostrongylus</taxon>
    </lineage>
</organism>
<protein>
    <submittedName>
        <fullName evidence="1">Uncharacterized protein</fullName>
    </submittedName>
</protein>
<keyword evidence="2" id="KW-1185">Reference proteome</keyword>
<gene>
    <name evidence="1" type="ORF">KIN20_034276</name>
</gene>
<dbReference type="AlphaFoldDB" id="A0AAD5WJJ4"/>
<dbReference type="Proteomes" id="UP001196413">
    <property type="component" value="Unassembled WGS sequence"/>
</dbReference>
<evidence type="ECO:0000313" key="1">
    <source>
        <dbReference type="EMBL" id="KAJ1372186.1"/>
    </source>
</evidence>
<reference evidence="1" key="1">
    <citation type="submission" date="2021-06" db="EMBL/GenBank/DDBJ databases">
        <title>Parelaphostrongylus tenuis whole genome reference sequence.</title>
        <authorList>
            <person name="Garwood T.J."/>
            <person name="Larsen P.A."/>
            <person name="Fountain-Jones N.M."/>
            <person name="Garbe J.R."/>
            <person name="Macchietto M.G."/>
            <person name="Kania S.A."/>
            <person name="Gerhold R.W."/>
            <person name="Richards J.E."/>
            <person name="Wolf T.M."/>
        </authorList>
    </citation>
    <scope>NUCLEOTIDE SEQUENCE</scope>
    <source>
        <strain evidence="1">MNPRO001-30</strain>
        <tissue evidence="1">Meninges</tissue>
    </source>
</reference>
<evidence type="ECO:0000313" key="2">
    <source>
        <dbReference type="Proteomes" id="UP001196413"/>
    </source>
</evidence>
<name>A0AAD5WJJ4_PARTN</name>
<accession>A0AAD5WJJ4</accession>
<dbReference type="EMBL" id="JAHQIW010007103">
    <property type="protein sequence ID" value="KAJ1372186.1"/>
    <property type="molecule type" value="Genomic_DNA"/>
</dbReference>
<comment type="caution">
    <text evidence="1">The sequence shown here is derived from an EMBL/GenBank/DDBJ whole genome shotgun (WGS) entry which is preliminary data.</text>
</comment>
<proteinExistence type="predicted"/>